<name>A0A2A6B2L2_PRIPA</name>
<dbReference type="InterPro" id="IPR036423">
    <property type="entry name" value="SOD-like_Cu/Zn_dom_sf"/>
</dbReference>
<evidence type="ECO:0000256" key="4">
    <source>
        <dbReference type="ARBA" id="ARBA00023136"/>
    </source>
</evidence>
<dbReference type="PROSITE" id="PS00216">
    <property type="entry name" value="SUGAR_TRANSPORT_1"/>
    <property type="match status" value="2"/>
</dbReference>
<feature type="transmembrane region" description="Helical" evidence="6">
    <location>
        <begin position="40"/>
        <end position="62"/>
    </location>
</feature>
<feature type="transmembrane region" description="Helical" evidence="6">
    <location>
        <begin position="143"/>
        <end position="164"/>
    </location>
</feature>
<dbReference type="GO" id="GO:0022857">
    <property type="term" value="F:transmembrane transporter activity"/>
    <property type="evidence" value="ECO:0007669"/>
    <property type="project" value="InterPro"/>
</dbReference>
<dbReference type="InterPro" id="IPR036259">
    <property type="entry name" value="MFS_trans_sf"/>
</dbReference>
<evidence type="ECO:0000313" key="8">
    <source>
        <dbReference type="Proteomes" id="UP000005239"/>
    </source>
</evidence>
<feature type="transmembrane region" description="Helical" evidence="6">
    <location>
        <begin position="685"/>
        <end position="712"/>
    </location>
</feature>
<protein>
    <submittedName>
        <fullName evidence="7">Membrane transporter</fullName>
    </submittedName>
</protein>
<dbReference type="CDD" id="cd17317">
    <property type="entry name" value="MFS_SLC22"/>
    <property type="match status" value="1"/>
</dbReference>
<accession>A0A8R1UH82</accession>
<dbReference type="Proteomes" id="UP000005239">
    <property type="component" value="Unassembled WGS sequence"/>
</dbReference>
<evidence type="ECO:0000256" key="5">
    <source>
        <dbReference type="SAM" id="MobiDB-lite"/>
    </source>
</evidence>
<feature type="transmembrane region" description="Helical" evidence="6">
    <location>
        <begin position="344"/>
        <end position="362"/>
    </location>
</feature>
<feature type="transmembrane region" description="Helical" evidence="6">
    <location>
        <begin position="368"/>
        <end position="391"/>
    </location>
</feature>
<dbReference type="PROSITE" id="PS50850">
    <property type="entry name" value="MFS"/>
    <property type="match status" value="2"/>
</dbReference>
<organism evidence="7 8">
    <name type="scientific">Pristionchus pacificus</name>
    <name type="common">Parasitic nematode worm</name>
    <dbReference type="NCBI Taxonomy" id="54126"/>
    <lineage>
        <taxon>Eukaryota</taxon>
        <taxon>Metazoa</taxon>
        <taxon>Ecdysozoa</taxon>
        <taxon>Nematoda</taxon>
        <taxon>Chromadorea</taxon>
        <taxon>Rhabditida</taxon>
        <taxon>Rhabditina</taxon>
        <taxon>Diplogasteromorpha</taxon>
        <taxon>Diplogasteroidea</taxon>
        <taxon>Neodiplogasteridae</taxon>
        <taxon>Pristionchus</taxon>
    </lineage>
</organism>
<dbReference type="GO" id="GO:0006801">
    <property type="term" value="P:superoxide metabolic process"/>
    <property type="evidence" value="ECO:0007669"/>
    <property type="project" value="InterPro"/>
</dbReference>
<evidence type="ECO:0000256" key="3">
    <source>
        <dbReference type="ARBA" id="ARBA00022989"/>
    </source>
</evidence>
<feature type="transmembrane region" description="Helical" evidence="6">
    <location>
        <begin position="430"/>
        <end position="450"/>
    </location>
</feature>
<evidence type="ECO:0000256" key="6">
    <source>
        <dbReference type="SAM" id="Phobius"/>
    </source>
</evidence>
<gene>
    <name evidence="7" type="primary">WBGene00113112</name>
</gene>
<feature type="transmembrane region" description="Helical" evidence="6">
    <location>
        <begin position="282"/>
        <end position="303"/>
    </location>
</feature>
<feature type="transmembrane region" description="Helical" evidence="6">
    <location>
        <begin position="566"/>
        <end position="587"/>
    </location>
</feature>
<keyword evidence="4 6" id="KW-0472">Membrane</keyword>
<dbReference type="Pfam" id="PF00083">
    <property type="entry name" value="Sugar_tr"/>
    <property type="match status" value="2"/>
</dbReference>
<feature type="region of interest" description="Disordered" evidence="5">
    <location>
        <begin position="938"/>
        <end position="957"/>
    </location>
</feature>
<feature type="transmembrane region" description="Helical" evidence="6">
    <location>
        <begin position="176"/>
        <end position="197"/>
    </location>
</feature>
<dbReference type="EnsemblMetazoa" id="PPA23558.1">
    <property type="protein sequence ID" value="PPA23558.1"/>
    <property type="gene ID" value="WBGene00113112"/>
</dbReference>
<dbReference type="Gene3D" id="2.60.40.200">
    <property type="entry name" value="Superoxide dismutase, copper/zinc binding domain"/>
    <property type="match status" value="1"/>
</dbReference>
<accession>A0A2A6B2L2</accession>
<reference evidence="7" key="2">
    <citation type="submission" date="2022-06" db="UniProtKB">
        <authorList>
            <consortium name="EnsemblMetazoa"/>
        </authorList>
    </citation>
    <scope>IDENTIFICATION</scope>
    <source>
        <strain evidence="7">PS312</strain>
    </source>
</reference>
<dbReference type="InterPro" id="IPR005828">
    <property type="entry name" value="MFS_sugar_transport-like"/>
</dbReference>
<dbReference type="Gene3D" id="1.20.1250.20">
    <property type="entry name" value="MFS general substrate transporter like domains"/>
    <property type="match status" value="2"/>
</dbReference>
<comment type="subcellular location">
    <subcellularLocation>
        <location evidence="1">Membrane</location>
        <topology evidence="1">Multi-pass membrane protein</topology>
    </subcellularLocation>
</comment>
<dbReference type="GO" id="GO:0016020">
    <property type="term" value="C:membrane"/>
    <property type="evidence" value="ECO:0007669"/>
    <property type="project" value="UniProtKB-SubCell"/>
</dbReference>
<feature type="compositionally biased region" description="Polar residues" evidence="5">
    <location>
        <begin position="941"/>
        <end position="957"/>
    </location>
</feature>
<feature type="transmembrane region" description="Helical" evidence="6">
    <location>
        <begin position="658"/>
        <end position="679"/>
    </location>
</feature>
<feature type="transmembrane region" description="Helical" evidence="6">
    <location>
        <begin position="750"/>
        <end position="773"/>
    </location>
</feature>
<keyword evidence="3 6" id="KW-1133">Transmembrane helix</keyword>
<feature type="transmembrane region" description="Helical" evidence="6">
    <location>
        <begin position="403"/>
        <end position="424"/>
    </location>
</feature>
<evidence type="ECO:0000256" key="1">
    <source>
        <dbReference type="ARBA" id="ARBA00004141"/>
    </source>
</evidence>
<evidence type="ECO:0000313" key="7">
    <source>
        <dbReference type="EnsemblMetazoa" id="PPA23558.1"/>
    </source>
</evidence>
<feature type="transmembrane region" description="Helical" evidence="6">
    <location>
        <begin position="628"/>
        <end position="646"/>
    </location>
</feature>
<keyword evidence="2 6" id="KW-0812">Transmembrane</keyword>
<feature type="transmembrane region" description="Helical" evidence="6">
    <location>
        <begin position="524"/>
        <end position="546"/>
    </location>
</feature>
<dbReference type="SUPFAM" id="SSF49329">
    <property type="entry name" value="Cu,Zn superoxide dismutase-like"/>
    <property type="match status" value="1"/>
</dbReference>
<sequence>MSRSISIMSSTTTSDKVPCLTLTSEEFLCKLSQKSWCLHVILLVCSLSWTVNCLTVMVSAFYDHVEVNSTFISLSQEFIQDPSLSFLRELTSSSFMIGNIIGGLTIAPLSDKVGRRPILLLCSCGQALSLLNLSIAHDVYSFIGLRALQGMFYTGNGQAAWILAFESCPVALRASAAFIFGMSWVAGYIVLLPIVIFAPSWRYIMFFSAIPCVLFSIAVLILRSCRFVPESLQFLVMKGRNEQSAKWTRRYVDSPTIITMEDNHETDRSSGKKTSFQKNKNIFFSIILVGGLWICDSFDYFGLAFYSTKLAGNIYINYAILGLIEAPAYMVTHRLLNALPRRHVMSLSLGMAGISFAILAVLPEESLPTLVCWTIGKLAISIVYLGVYVVGSEVFPTSVRNSALGICSVISRLGGVLAPYVVTLDRMNRLYPIFVFAAVAFSGALFACLLPEVKQRDTTKKVADVECSNPVSEVSKWSPYKKEDDILKMDEDVSESSASMEGPREIKSDELLEKIRSQTYHIHIIMIVCSFSWAVGGISIMSSAFYDFGNSTMTTISDEFELPEKSILREFAASSFMVGNVFGGLISSVIADRIGRRPVMLSCTLGLAVMFIFSSFASNIYFFIAGRLLHGVFYTGSGQSSWVLAFECTPTKLRSVTAFLYGIGWVIGYCLVLPISMLSYTWREFMLMCAVPVAAFFLVAVLVVPESLFWLVANGRDEEIRKYWLSKTTESLLIPTINDRSNDGSKRRSILVSYISTHTIIVAYIAAVGLIWLSDAFIYFGLSMYSTDLAGDYHVNYLLLGLIELPGYGLAHLALKRCTRRFVLCSTHMSAALAFIFLIFLPDSAGSWISLTCWMLGKLAITVAYMNIYVMGSEIFPTQLRNSVIGICGVISRLGGVFAPYVKTLSRISPIFPLIAFGSVAFSAGIIALSLPETKDKSLDESQTSDTDQSGVDETPSTMRSAHSLLLLYLTSTVVRSAENAFTIPLYGEKLKGFVTVENVADDQYVLSFKMDEMPNDTRLSLHMVNAENNSENTPKISIKSLFKVFASAPYDSGVMPENCRRARKSPHIFRQVPRRLIFSRVFTGRYGPIEDTTVQGSSLSGHTILLGTQDQIYACTTVILGSQPLMAASFHEDPIQGPIHIIRLKDKVRILPDLKYIPHYDGAIGVEFIDWAFVESCENAQNANQNAVGMELGIDSRATLTIETGVNISLFNFQIFRDGKPFACSPILNVERRSVRLSFQRQLHNSLLYMSKNKFMLTQNCIAEYSQLFSVLSNKREDCLDVATETPHSPFHDYFPTVSIFGPDTIMFKFHLKNSVSRFDIIESVVLNTTCHALRPTFPLPAAMVNFFHPTIGRLVLVDTDDRIILTGNLRSLTDKDAARATVQISPKPAPSEDCPLYLDDCTECFTVPDAAIIVGKEDDAVSLIGILPYFRLSDMHSIIVDLQWTEEPFRVCANLTHLPGGTLQASLAARRYTPVSSKAMATVVVLEYPANEYSENDNSKVVVNKRAEISAVEARSRPVDMSVTSGPPCGDQNIGPKARSPQWLQIIDAGIKHGKNTSTYVVDDMLISGANSLLGTSLLLSHDNDYYCGTFRFPQETNRLAAKIDGELEGFITLSQYAMTGDIPTEVAYSITRLNSTDTEFLQWEIVDVANETCEDSEVFNPFKVNPDACSEDKPFMCAIGDLSTKVGDLSTGKRQHLSIINLPLSGIRTVSDKMVRLSSTISNETIGCYRLRPIEDASFTWTVYSNQSLTTLQSLMAQRLHLDTFQIALDYSRELVGGRCSSYRVTVLESNERLADILFIFDVENKKFREDPALVCGEKDEAGPSMISPVTPTTVTASTKSISTSTSTTSSISLSTSTTLPITTTSAKSSKPLSIFLNICLVCLSFVNHL</sequence>
<dbReference type="GO" id="GO:0046872">
    <property type="term" value="F:metal ion binding"/>
    <property type="evidence" value="ECO:0007669"/>
    <property type="project" value="InterPro"/>
</dbReference>
<keyword evidence="8" id="KW-1185">Reference proteome</keyword>
<reference evidence="8" key="1">
    <citation type="journal article" date="2008" name="Nat. Genet.">
        <title>The Pristionchus pacificus genome provides a unique perspective on nematode lifestyle and parasitism.</title>
        <authorList>
            <person name="Dieterich C."/>
            <person name="Clifton S.W."/>
            <person name="Schuster L.N."/>
            <person name="Chinwalla A."/>
            <person name="Delehaunty K."/>
            <person name="Dinkelacker I."/>
            <person name="Fulton L."/>
            <person name="Fulton R."/>
            <person name="Godfrey J."/>
            <person name="Minx P."/>
            <person name="Mitreva M."/>
            <person name="Roeseler W."/>
            <person name="Tian H."/>
            <person name="Witte H."/>
            <person name="Yang S.P."/>
            <person name="Wilson R.K."/>
            <person name="Sommer R.J."/>
        </authorList>
    </citation>
    <scope>NUCLEOTIDE SEQUENCE [LARGE SCALE GENOMIC DNA]</scope>
    <source>
        <strain evidence="8">PS312</strain>
    </source>
</reference>
<feature type="transmembrane region" description="Helical" evidence="6">
    <location>
        <begin position="822"/>
        <end position="841"/>
    </location>
</feature>
<dbReference type="PANTHER" id="PTHR24064">
    <property type="entry name" value="SOLUTE CARRIER FAMILY 22 MEMBER"/>
    <property type="match status" value="1"/>
</dbReference>
<feature type="transmembrane region" description="Helical" evidence="6">
    <location>
        <begin position="315"/>
        <end position="332"/>
    </location>
</feature>
<feature type="transmembrane region" description="Helical" evidence="6">
    <location>
        <begin position="599"/>
        <end position="622"/>
    </location>
</feature>
<dbReference type="InterPro" id="IPR020846">
    <property type="entry name" value="MFS_dom"/>
</dbReference>
<evidence type="ECO:0000256" key="2">
    <source>
        <dbReference type="ARBA" id="ARBA00022692"/>
    </source>
</evidence>
<feature type="transmembrane region" description="Helical" evidence="6">
    <location>
        <begin position="203"/>
        <end position="222"/>
    </location>
</feature>
<feature type="transmembrane region" description="Helical" evidence="6">
    <location>
        <begin position="908"/>
        <end position="931"/>
    </location>
</feature>
<dbReference type="SUPFAM" id="SSF103473">
    <property type="entry name" value="MFS general substrate transporter"/>
    <property type="match status" value="2"/>
</dbReference>
<proteinExistence type="predicted"/>
<dbReference type="InterPro" id="IPR005829">
    <property type="entry name" value="Sugar_transporter_CS"/>
</dbReference>
<feature type="transmembrane region" description="Helical" evidence="6">
    <location>
        <begin position="847"/>
        <end position="870"/>
    </location>
</feature>
<feature type="transmembrane region" description="Helical" evidence="6">
    <location>
        <begin position="793"/>
        <end position="815"/>
    </location>
</feature>